<feature type="transmembrane region" description="Helical" evidence="6">
    <location>
        <begin position="418"/>
        <end position="437"/>
    </location>
</feature>
<keyword evidence="2" id="KW-1003">Cell membrane</keyword>
<evidence type="ECO:0000256" key="4">
    <source>
        <dbReference type="ARBA" id="ARBA00022989"/>
    </source>
</evidence>
<feature type="transmembrane region" description="Helical" evidence="6">
    <location>
        <begin position="179"/>
        <end position="201"/>
    </location>
</feature>
<feature type="transmembrane region" description="Helical" evidence="6">
    <location>
        <begin position="12"/>
        <end position="33"/>
    </location>
</feature>
<organism evidence="7 8">
    <name type="scientific">Roseburia porci</name>
    <dbReference type="NCBI Taxonomy" id="2605790"/>
    <lineage>
        <taxon>Bacteria</taxon>
        <taxon>Bacillati</taxon>
        <taxon>Bacillota</taxon>
        <taxon>Clostridia</taxon>
        <taxon>Lachnospirales</taxon>
        <taxon>Lachnospiraceae</taxon>
        <taxon>Roseburia</taxon>
    </lineage>
</organism>
<feature type="transmembrane region" description="Helical" evidence="6">
    <location>
        <begin position="385"/>
        <end position="406"/>
    </location>
</feature>
<keyword evidence="4 6" id="KW-1133">Transmembrane helix</keyword>
<dbReference type="AlphaFoldDB" id="A0A6L5YUA3"/>
<feature type="transmembrane region" description="Helical" evidence="6">
    <location>
        <begin position="295"/>
        <end position="313"/>
    </location>
</feature>
<feature type="transmembrane region" description="Helical" evidence="6">
    <location>
        <begin position="147"/>
        <end position="167"/>
    </location>
</feature>
<feature type="transmembrane region" description="Helical" evidence="6">
    <location>
        <begin position="116"/>
        <end position="135"/>
    </location>
</feature>
<feature type="transmembrane region" description="Helical" evidence="6">
    <location>
        <begin position="213"/>
        <end position="234"/>
    </location>
</feature>
<comment type="caution">
    <text evidence="7">The sequence shown here is derived from an EMBL/GenBank/DDBJ whole genome shotgun (WGS) entry which is preliminary data.</text>
</comment>
<dbReference type="Pfam" id="PF01943">
    <property type="entry name" value="Polysacc_synt"/>
    <property type="match status" value="1"/>
</dbReference>
<evidence type="ECO:0000256" key="2">
    <source>
        <dbReference type="ARBA" id="ARBA00022475"/>
    </source>
</evidence>
<reference evidence="7 8" key="1">
    <citation type="submission" date="2019-08" db="EMBL/GenBank/DDBJ databases">
        <title>In-depth cultivation of the pig gut microbiome towards novel bacterial diversity and tailored functional studies.</title>
        <authorList>
            <person name="Wylensek D."/>
            <person name="Hitch T.C.A."/>
            <person name="Clavel T."/>
        </authorList>
    </citation>
    <scope>NUCLEOTIDE SEQUENCE [LARGE SCALE GENOMIC DNA]</scope>
    <source>
        <strain evidence="7 8">MUC/MUC-530-WT-4D</strain>
    </source>
</reference>
<dbReference type="GO" id="GO:0005886">
    <property type="term" value="C:plasma membrane"/>
    <property type="evidence" value="ECO:0007669"/>
    <property type="project" value="UniProtKB-SubCell"/>
</dbReference>
<feature type="transmembrane region" description="Helical" evidence="6">
    <location>
        <begin position="240"/>
        <end position="257"/>
    </location>
</feature>
<feature type="transmembrane region" description="Helical" evidence="6">
    <location>
        <begin position="45"/>
        <end position="64"/>
    </location>
</feature>
<comment type="subcellular location">
    <subcellularLocation>
        <location evidence="1">Cell membrane</location>
        <topology evidence="1">Multi-pass membrane protein</topology>
    </subcellularLocation>
</comment>
<evidence type="ECO:0000256" key="5">
    <source>
        <dbReference type="ARBA" id="ARBA00023136"/>
    </source>
</evidence>
<evidence type="ECO:0000256" key="3">
    <source>
        <dbReference type="ARBA" id="ARBA00022692"/>
    </source>
</evidence>
<gene>
    <name evidence="7" type="ORF">FYJ75_13330</name>
</gene>
<protein>
    <submittedName>
        <fullName evidence="7">Oligosaccharide flippase family protein</fullName>
    </submittedName>
</protein>
<dbReference type="RefSeq" id="WP_154430927.1">
    <property type="nucleotide sequence ID" value="NZ_VUNI01000032.1"/>
</dbReference>
<dbReference type="InterPro" id="IPR002797">
    <property type="entry name" value="Polysacc_synth"/>
</dbReference>
<keyword evidence="8" id="KW-1185">Reference proteome</keyword>
<dbReference type="Proteomes" id="UP000474024">
    <property type="component" value="Unassembled WGS sequence"/>
</dbReference>
<feature type="transmembrane region" description="Helical" evidence="6">
    <location>
        <begin position="443"/>
        <end position="464"/>
    </location>
</feature>
<feature type="transmembrane region" description="Helical" evidence="6">
    <location>
        <begin position="360"/>
        <end position="379"/>
    </location>
</feature>
<dbReference type="InterPro" id="IPR050833">
    <property type="entry name" value="Poly_Biosynth_Transport"/>
</dbReference>
<feature type="transmembrane region" description="Helical" evidence="6">
    <location>
        <begin position="325"/>
        <end position="348"/>
    </location>
</feature>
<evidence type="ECO:0000256" key="1">
    <source>
        <dbReference type="ARBA" id="ARBA00004651"/>
    </source>
</evidence>
<dbReference type="PANTHER" id="PTHR30250">
    <property type="entry name" value="PST FAMILY PREDICTED COLANIC ACID TRANSPORTER"/>
    <property type="match status" value="1"/>
</dbReference>
<sequence>MAGSGNRAAKAGMAYTIGNVLLKGISFLTLPIFSRILTTEEFGFYNLYVSYETILTIFVGLCLYGSLRTAKYDYRNEFDSYVSSTLVLSGIVYLAFLIVGNIAYPFFPDQFEFNRILLNILITHSYAMFVFQFYNTRLALEFRYKEFLVASGINSIGGTVLSIFLIQVVFTTNKHIARIYGYAIVPIMVAAVIWCIFFRKAVRNKDKIFNVKYWKYGLGISLPLVVHTFSQQILNQFDRIMINTLVSVAAVGIYGFIQTIASILQIIVQSIDSAWSVWMYEQLDKKEYIQIKEKAKAYILLMNILYIGFVSLAPDVIHIAGTKDYYEGASMVVPLSFAIYFIFLYSLPVHIEYFYKKTKFIALGTSLAAVVNIVLNYFFIKQYGYIASAWTTLASYILLFAFHWFISKKIDNSPMFPVKMITISVVLLVVYSGWILLVIDHMMLRWVSMVIFIITMMCGCYRVVKPMLIMILGRKENSKK</sequence>
<evidence type="ECO:0000313" key="8">
    <source>
        <dbReference type="Proteomes" id="UP000474024"/>
    </source>
</evidence>
<dbReference type="EMBL" id="VUNI01000032">
    <property type="protein sequence ID" value="MST75958.1"/>
    <property type="molecule type" value="Genomic_DNA"/>
</dbReference>
<dbReference type="PANTHER" id="PTHR30250:SF11">
    <property type="entry name" value="O-ANTIGEN TRANSPORTER-RELATED"/>
    <property type="match status" value="1"/>
</dbReference>
<proteinExistence type="predicted"/>
<evidence type="ECO:0000256" key="6">
    <source>
        <dbReference type="SAM" id="Phobius"/>
    </source>
</evidence>
<feature type="transmembrane region" description="Helical" evidence="6">
    <location>
        <begin position="85"/>
        <end position="104"/>
    </location>
</feature>
<evidence type="ECO:0000313" key="7">
    <source>
        <dbReference type="EMBL" id="MST75958.1"/>
    </source>
</evidence>
<name>A0A6L5YUA3_9FIRM</name>
<accession>A0A6L5YUA3</accession>
<keyword evidence="5 6" id="KW-0472">Membrane</keyword>
<keyword evidence="3 6" id="KW-0812">Transmembrane</keyword>